<dbReference type="PaxDb" id="8022-A0A061AF14"/>
<reference evidence="1" key="1">
    <citation type="journal article" date="2014" name="Nat. Commun.">
        <title>The rainbow trout genome provides novel insights into evolution after whole-genome duplication in vertebrates.</title>
        <authorList>
            <person name="Berthelot C."/>
            <person name="Brunet F."/>
            <person name="Chalopin D."/>
            <person name="Juanchich A."/>
            <person name="Bernard M."/>
            <person name="Noel B."/>
            <person name="Bento P."/>
            <person name="Da Silva C."/>
            <person name="Labadie K."/>
            <person name="Alberti A."/>
            <person name="Aury J.M."/>
            <person name="Louis A."/>
            <person name="Dehais P."/>
            <person name="Bardou P."/>
            <person name="Montfort J."/>
            <person name="Klopp C."/>
            <person name="Cabau C."/>
            <person name="Gaspin C."/>
            <person name="Thorgaard G.H."/>
            <person name="Boussaha M."/>
            <person name="Quillet E."/>
            <person name="Guyomard R."/>
            <person name="Galiana D."/>
            <person name="Bobe J."/>
            <person name="Volff J.N."/>
            <person name="Genet C."/>
            <person name="Wincker P."/>
            <person name="Jaillon O."/>
            <person name="Roest Crollius H."/>
            <person name="Guiguen Y."/>
        </authorList>
    </citation>
    <scope>NUCLEOTIDE SEQUENCE [LARGE SCALE GENOMIC DNA]</scope>
</reference>
<dbReference type="GO" id="GO:0099041">
    <property type="term" value="P:vesicle tethering to Golgi"/>
    <property type="evidence" value="ECO:0007669"/>
    <property type="project" value="InterPro"/>
</dbReference>
<proteinExistence type="predicted"/>
<protein>
    <submittedName>
        <fullName evidence="1">Uncharacterized protein</fullName>
    </submittedName>
</protein>
<dbReference type="AlphaFoldDB" id="A0A061AF14"/>
<dbReference type="STRING" id="8022.A0A061AF14"/>
<organism evidence="1 2">
    <name type="scientific">Oncorhynchus mykiss</name>
    <name type="common">Rainbow trout</name>
    <name type="synonym">Salmo gairdneri</name>
    <dbReference type="NCBI Taxonomy" id="8022"/>
    <lineage>
        <taxon>Eukaryota</taxon>
        <taxon>Metazoa</taxon>
        <taxon>Chordata</taxon>
        <taxon>Craniata</taxon>
        <taxon>Vertebrata</taxon>
        <taxon>Euteleostomi</taxon>
        <taxon>Actinopterygii</taxon>
        <taxon>Neopterygii</taxon>
        <taxon>Teleostei</taxon>
        <taxon>Protacanthopterygii</taxon>
        <taxon>Salmoniformes</taxon>
        <taxon>Salmonidae</taxon>
        <taxon>Salmoninae</taxon>
        <taxon>Oncorhynchus</taxon>
    </lineage>
</organism>
<evidence type="ECO:0000313" key="1">
    <source>
        <dbReference type="EMBL" id="CDR18492.1"/>
    </source>
</evidence>
<dbReference type="PANTHER" id="PTHR14416:SF2">
    <property type="entry name" value="PROTEIN NJMU-R1"/>
    <property type="match status" value="1"/>
</dbReference>
<sequence length="96" mass="10508">ILQGSDSAPSALPCTKAEVAVLLLGCCPPTASSTLELDKYVQGLQSSLQTAELVNLETEIRPYLSMWYEESVMHIHRVVQMVQGSISFLLYAVSHL</sequence>
<dbReference type="EMBL" id="FR978794">
    <property type="protein sequence ID" value="CDR18492.1"/>
    <property type="molecule type" value="Genomic_DNA"/>
</dbReference>
<name>A0A061AF14_ONCMY</name>
<evidence type="ECO:0000313" key="2">
    <source>
        <dbReference type="Proteomes" id="UP000193380"/>
    </source>
</evidence>
<reference evidence="1" key="2">
    <citation type="submission" date="2014-03" db="EMBL/GenBank/DDBJ databases">
        <authorList>
            <person name="Genoscope - CEA"/>
        </authorList>
    </citation>
    <scope>NUCLEOTIDE SEQUENCE</scope>
</reference>
<dbReference type="PANTHER" id="PTHR14416">
    <property type="entry name" value="PROTEIN NJMU-R1"/>
    <property type="match status" value="1"/>
</dbReference>
<gene>
    <name evidence="1" type="ORF">GSONMT00028667001</name>
</gene>
<accession>A0A061AF14</accession>
<dbReference type="Proteomes" id="UP000193380">
    <property type="component" value="Unassembled WGS sequence"/>
</dbReference>
<feature type="non-terminal residue" evidence="1">
    <location>
        <position position="1"/>
    </location>
</feature>
<dbReference type="GO" id="GO:0005802">
    <property type="term" value="C:trans-Golgi network"/>
    <property type="evidence" value="ECO:0007669"/>
    <property type="project" value="InterPro"/>
</dbReference>
<dbReference type="Pfam" id="PF15053">
    <property type="entry name" value="Njmu-R1"/>
    <property type="match status" value="1"/>
</dbReference>
<dbReference type="InterPro" id="IPR028280">
    <property type="entry name" value="Njmu-R1"/>
</dbReference>